<accession>A0ABU4BI90</accession>
<dbReference type="InterPro" id="IPR036291">
    <property type="entry name" value="NAD(P)-bd_dom_sf"/>
</dbReference>
<dbReference type="PANTHER" id="PTHR43245:SF51">
    <property type="entry name" value="SHORT CHAIN DEHYDROGENASE_REDUCTASE FAMILY 42E, MEMBER 2"/>
    <property type="match status" value="1"/>
</dbReference>
<dbReference type="Proteomes" id="UP001185755">
    <property type="component" value="Unassembled WGS sequence"/>
</dbReference>
<dbReference type="SUPFAM" id="SSF51735">
    <property type="entry name" value="NAD(P)-binding Rossmann-fold domains"/>
    <property type="match status" value="1"/>
</dbReference>
<evidence type="ECO:0000313" key="2">
    <source>
        <dbReference type="EMBL" id="MDV6263922.1"/>
    </source>
</evidence>
<proteinExistence type="predicted"/>
<organism evidence="2 3">
    <name type="scientific">Rhodococcoides yunnanense</name>
    <dbReference type="NCBI Taxonomy" id="278209"/>
    <lineage>
        <taxon>Bacteria</taxon>
        <taxon>Bacillati</taxon>
        <taxon>Actinomycetota</taxon>
        <taxon>Actinomycetes</taxon>
        <taxon>Mycobacteriales</taxon>
        <taxon>Nocardiaceae</taxon>
        <taxon>Rhodococcoides</taxon>
    </lineage>
</organism>
<dbReference type="InterPro" id="IPR001509">
    <property type="entry name" value="Epimerase_deHydtase"/>
</dbReference>
<dbReference type="Gene3D" id="3.40.50.720">
    <property type="entry name" value="NAD(P)-binding Rossmann-like Domain"/>
    <property type="match status" value="1"/>
</dbReference>
<evidence type="ECO:0000259" key="1">
    <source>
        <dbReference type="Pfam" id="PF01370"/>
    </source>
</evidence>
<sequence>MTTLVLGANGFIGSAVARELAFINPNGVLGLVRRAPADGGIPGVRYIEGDVTEASSTRRYMAGMNIVICCISYVGHDEARCQEVNDQAIRNVARAASDSGVNRLFYVSTASVYGTGPFTDMPVDGAPLNPHSEASRTRVAAEKHIRQVGGVVVRPHLILGPGDRWVAPGLMDVCNRLGSLIDGGSALVSTIKVDELARRVTELATMDSFGHDRVLHVNDPDPSRVVDVVRAISTQTNWSVPLGSISRECALERARRVGIDRRRVDMVSLDHWFRNT</sequence>
<reference evidence="2 3" key="1">
    <citation type="submission" date="2023-10" db="EMBL/GenBank/DDBJ databases">
        <title>Development of a sustainable strategy for remediation of hydrocarbon-contaminated territories based on the waste exchange concept.</title>
        <authorList>
            <person name="Krivoruchko A."/>
        </authorList>
    </citation>
    <scope>NUCLEOTIDE SEQUENCE [LARGE SCALE GENOMIC DNA]</scope>
    <source>
        <strain evidence="2 3">IEGM 1323</strain>
    </source>
</reference>
<feature type="domain" description="NAD-dependent epimerase/dehydratase" evidence="1">
    <location>
        <begin position="4"/>
        <end position="163"/>
    </location>
</feature>
<dbReference type="Pfam" id="PF01370">
    <property type="entry name" value="Epimerase"/>
    <property type="match status" value="1"/>
</dbReference>
<dbReference type="EMBL" id="JAWLJX010000009">
    <property type="protein sequence ID" value="MDV6263922.1"/>
    <property type="molecule type" value="Genomic_DNA"/>
</dbReference>
<name>A0ABU4BI90_9NOCA</name>
<comment type="caution">
    <text evidence="2">The sequence shown here is derived from an EMBL/GenBank/DDBJ whole genome shotgun (WGS) entry which is preliminary data.</text>
</comment>
<dbReference type="PANTHER" id="PTHR43245">
    <property type="entry name" value="BIFUNCTIONAL POLYMYXIN RESISTANCE PROTEIN ARNA"/>
    <property type="match status" value="1"/>
</dbReference>
<dbReference type="InterPro" id="IPR050177">
    <property type="entry name" value="Lipid_A_modif_metabolic_enz"/>
</dbReference>
<dbReference type="RefSeq" id="WP_317566042.1">
    <property type="nucleotide sequence ID" value="NZ_JAWLJX010000009.1"/>
</dbReference>
<keyword evidence="3" id="KW-1185">Reference proteome</keyword>
<protein>
    <submittedName>
        <fullName evidence="2">NAD(P)-dependent oxidoreductase</fullName>
    </submittedName>
</protein>
<gene>
    <name evidence="2" type="ORF">R3P96_21495</name>
</gene>
<evidence type="ECO:0000313" key="3">
    <source>
        <dbReference type="Proteomes" id="UP001185755"/>
    </source>
</evidence>